<protein>
    <submittedName>
        <fullName evidence="2">Uncharacterized protein</fullName>
    </submittedName>
</protein>
<evidence type="ECO:0000256" key="1">
    <source>
        <dbReference type="SAM" id="MobiDB-lite"/>
    </source>
</evidence>
<reference evidence="3" key="1">
    <citation type="submission" date="2015-07" db="EMBL/GenBank/DDBJ databases">
        <title>Discovery of a poly(ethylene terephthalate assimilation.</title>
        <authorList>
            <person name="Yoshida S."/>
            <person name="Hiraga K."/>
            <person name="Takehana T."/>
            <person name="Taniguchi I."/>
            <person name="Yamaji H."/>
            <person name="Maeda Y."/>
            <person name="Toyohara K."/>
            <person name="Miyamoto K."/>
            <person name="Kimura Y."/>
            <person name="Oda K."/>
        </authorList>
    </citation>
    <scope>NUCLEOTIDE SEQUENCE [LARGE SCALE GENOMIC DNA]</scope>
    <source>
        <strain evidence="3">NBRC 110686 / TISTR 2288 / 201-F6</strain>
    </source>
</reference>
<accession>A0A0K8P0N0</accession>
<dbReference type="AlphaFoldDB" id="A0A0K8P0N0"/>
<evidence type="ECO:0000313" key="2">
    <source>
        <dbReference type="EMBL" id="GAP36183.1"/>
    </source>
</evidence>
<feature type="region of interest" description="Disordered" evidence="1">
    <location>
        <begin position="21"/>
        <end position="50"/>
    </location>
</feature>
<dbReference type="EMBL" id="BBYR01000032">
    <property type="protein sequence ID" value="GAP36183.1"/>
    <property type="molecule type" value="Genomic_DNA"/>
</dbReference>
<sequence length="50" mass="5741">MRPRGPRDNPRIVRPFRTILSPSRPYRPAGCLPRLHAMPSTGGDHCRRHP</sequence>
<comment type="caution">
    <text evidence="2">The sequence shown here is derived from an EMBL/GenBank/DDBJ whole genome shotgun (WGS) entry which is preliminary data.</text>
</comment>
<name>A0A0K8P0N0_PISS1</name>
<proteinExistence type="predicted"/>
<dbReference type="Proteomes" id="UP000037660">
    <property type="component" value="Unassembled WGS sequence"/>
</dbReference>
<organism evidence="2 3">
    <name type="scientific">Piscinibacter sakaiensis</name>
    <name type="common">Ideonella sakaiensis</name>
    <dbReference type="NCBI Taxonomy" id="1547922"/>
    <lineage>
        <taxon>Bacteria</taxon>
        <taxon>Pseudomonadati</taxon>
        <taxon>Pseudomonadota</taxon>
        <taxon>Betaproteobacteria</taxon>
        <taxon>Burkholderiales</taxon>
        <taxon>Sphaerotilaceae</taxon>
        <taxon>Piscinibacter</taxon>
    </lineage>
</organism>
<gene>
    <name evidence="2" type="ORF">ISF6_2023</name>
</gene>
<evidence type="ECO:0000313" key="3">
    <source>
        <dbReference type="Proteomes" id="UP000037660"/>
    </source>
</evidence>
<keyword evidence="3" id="KW-1185">Reference proteome</keyword>
<reference evidence="2 3" key="2">
    <citation type="journal article" date="2016" name="Science">
        <title>A bacterium that degrades and assimilates poly(ethylene terephthalate).</title>
        <authorList>
            <person name="Yoshida S."/>
            <person name="Hiraga K."/>
            <person name="Takehana T."/>
            <person name="Taniguchi I."/>
            <person name="Yamaji H."/>
            <person name="Maeda Y."/>
            <person name="Toyohara K."/>
            <person name="Miyamoto K."/>
            <person name="Kimura Y."/>
            <person name="Oda K."/>
        </authorList>
    </citation>
    <scope>NUCLEOTIDE SEQUENCE [LARGE SCALE GENOMIC DNA]</scope>
    <source>
        <strain evidence="3">NBRC 110686 / TISTR 2288 / 201-F6</strain>
    </source>
</reference>